<keyword evidence="4" id="KW-0732">Signal</keyword>
<dbReference type="GO" id="GO:0005576">
    <property type="term" value="C:extracellular region"/>
    <property type="evidence" value="ECO:0007669"/>
    <property type="project" value="InterPro"/>
</dbReference>
<dbReference type="EMBL" id="QXVO01000042">
    <property type="protein sequence ID" value="RIO43494.1"/>
    <property type="molecule type" value="Genomic_DNA"/>
</dbReference>
<keyword evidence="2" id="KW-0766">Superantigen</keyword>
<evidence type="ECO:0000313" key="9">
    <source>
        <dbReference type="EMBL" id="RIO43494.1"/>
    </source>
</evidence>
<dbReference type="InterPro" id="IPR006126">
    <property type="entry name" value="Staph/Strept_toxin_CS"/>
</dbReference>
<protein>
    <submittedName>
        <fullName evidence="9">Exotoxin</fullName>
    </submittedName>
</protein>
<evidence type="ECO:0000256" key="3">
    <source>
        <dbReference type="ARBA" id="ARBA00022656"/>
    </source>
</evidence>
<evidence type="ECO:0000256" key="5">
    <source>
        <dbReference type="ARBA" id="ARBA00022861"/>
    </source>
</evidence>
<dbReference type="PRINTS" id="PR00279">
    <property type="entry name" value="BACTRLTOXIN"/>
</dbReference>
<dbReference type="InterPro" id="IPR008992">
    <property type="entry name" value="Enterotoxin"/>
</dbReference>
<dbReference type="Pfam" id="PF01123">
    <property type="entry name" value="Stap_Strp_toxin"/>
    <property type="match status" value="1"/>
</dbReference>
<keyword evidence="3" id="KW-0800">Toxin</keyword>
<evidence type="ECO:0000256" key="2">
    <source>
        <dbReference type="ARBA" id="ARBA00022633"/>
    </source>
</evidence>
<sequence length="255" mass="29276">MLKKIFLLFVSLLIFCLLLINFYDAHAEELSSPESLHKKSDLDSLVLSRLKHSYGLVENAIAESKITNEKFLQNSLVFKNFFKGHPWYNDLLVAFDSESTANNFLNQTVDIYGVKYGNRCYGGEVGKTACIYGGVTLRENNLLEEEKNIPVNLWIDSKQETPTFKVTTKKKKVTIQELDAKVRKHLSDKYKLYETDSFGGQIQKGLVGYESISENIKFDLFKVNGEFADSYLRIYQDNKTISSESLHIDIYLYKS</sequence>
<evidence type="ECO:0000256" key="1">
    <source>
        <dbReference type="ARBA" id="ARBA00008401"/>
    </source>
</evidence>
<dbReference type="InterPro" id="IPR006177">
    <property type="entry name" value="Toxin_bac"/>
</dbReference>
<dbReference type="PROSITE" id="PS00278">
    <property type="entry name" value="STAPH_STREP_TOXIN_2"/>
    <property type="match status" value="1"/>
</dbReference>
<accession>A0A418JGQ1</accession>
<evidence type="ECO:0000313" key="10">
    <source>
        <dbReference type="Proteomes" id="UP000285625"/>
    </source>
</evidence>
<dbReference type="Proteomes" id="UP000285625">
    <property type="component" value="Unassembled WGS sequence"/>
</dbReference>
<dbReference type="Gene3D" id="3.10.20.120">
    <property type="match status" value="1"/>
</dbReference>
<reference evidence="9 10" key="1">
    <citation type="journal article" date="2016" name="Front. Microbiol.">
        <title>Comprehensive Phylogenetic Analysis of Bovine Non-aureus Staphylococci Species Based on Whole-Genome Sequencing.</title>
        <authorList>
            <person name="Naushad S."/>
            <person name="Barkema H.W."/>
            <person name="Luby C."/>
            <person name="Condas L.A."/>
            <person name="Nobrega D.B."/>
            <person name="Carson D.A."/>
            <person name="De Buck J."/>
        </authorList>
    </citation>
    <scope>NUCLEOTIDE SEQUENCE [LARGE SCALE GENOMIC DNA]</scope>
    <source>
        <strain evidence="9 10">SNUC 5959</strain>
    </source>
</reference>
<dbReference type="GO" id="GO:0090729">
    <property type="term" value="F:toxin activity"/>
    <property type="evidence" value="ECO:0007669"/>
    <property type="project" value="UniProtKB-KW"/>
</dbReference>
<proteinExistence type="inferred from homology"/>
<keyword evidence="6" id="KW-1015">Disulfide bond</keyword>
<keyword evidence="5" id="KW-0260">Enterotoxin</keyword>
<dbReference type="PROSITE" id="PS00277">
    <property type="entry name" value="STAPH_STREP_TOXIN_1"/>
    <property type="match status" value="1"/>
</dbReference>
<dbReference type="InterPro" id="IPR016091">
    <property type="entry name" value="SuperAg_toxin_C"/>
</dbReference>
<dbReference type="SUPFAM" id="SSF50203">
    <property type="entry name" value="Bacterial enterotoxins"/>
    <property type="match status" value="1"/>
</dbReference>
<dbReference type="InterPro" id="IPR006123">
    <property type="entry name" value="Toxin_b-grasp_Staph/Strep"/>
</dbReference>
<dbReference type="RefSeq" id="WP_119635784.1">
    <property type="nucleotide sequence ID" value="NZ_JAHCNS010000011.1"/>
</dbReference>
<dbReference type="InterPro" id="IPR013307">
    <property type="entry name" value="Superantigen_bac"/>
</dbReference>
<dbReference type="InterPro" id="IPR006173">
    <property type="entry name" value="Staph_tox_OB"/>
</dbReference>
<dbReference type="PRINTS" id="PR01898">
    <property type="entry name" value="SAGSUPRFAMLY"/>
</dbReference>
<dbReference type="SUPFAM" id="SSF54334">
    <property type="entry name" value="Superantigen toxins, C-terminal domain"/>
    <property type="match status" value="1"/>
</dbReference>
<feature type="domain" description="Staphylococcal/Streptococcal toxin beta-grasp" evidence="8">
    <location>
        <begin position="147"/>
        <end position="252"/>
    </location>
</feature>
<dbReference type="Gene3D" id="2.40.50.110">
    <property type="match status" value="1"/>
</dbReference>
<evidence type="ECO:0000259" key="8">
    <source>
        <dbReference type="Pfam" id="PF02876"/>
    </source>
</evidence>
<feature type="disulfide bond" evidence="6">
    <location>
        <begin position="120"/>
        <end position="130"/>
    </location>
</feature>
<dbReference type="Pfam" id="PF02876">
    <property type="entry name" value="Stap_Strp_tox_C"/>
    <property type="match status" value="1"/>
</dbReference>
<comment type="similarity">
    <text evidence="1">Belongs to the staphylococcal/streptococcal toxin family.</text>
</comment>
<evidence type="ECO:0000259" key="7">
    <source>
        <dbReference type="Pfam" id="PF01123"/>
    </source>
</evidence>
<evidence type="ECO:0000256" key="4">
    <source>
        <dbReference type="ARBA" id="ARBA00022729"/>
    </source>
</evidence>
<evidence type="ECO:0000256" key="6">
    <source>
        <dbReference type="PIRSR" id="PIRSR613307-50"/>
    </source>
</evidence>
<comment type="caution">
    <text evidence="9">The sequence shown here is derived from an EMBL/GenBank/DDBJ whole genome shotgun (WGS) entry which is preliminary data.</text>
</comment>
<feature type="domain" description="Staphylococcal/Streptococcal toxin OB-fold" evidence="7">
    <location>
        <begin position="63"/>
        <end position="137"/>
    </location>
</feature>
<gene>
    <name evidence="9" type="ORF">BUZ57_10800</name>
</gene>
<dbReference type="AlphaFoldDB" id="A0A418JGQ1"/>
<organism evidence="9 10">
    <name type="scientific">Staphylococcus hyicus</name>
    <dbReference type="NCBI Taxonomy" id="1284"/>
    <lineage>
        <taxon>Bacteria</taxon>
        <taxon>Bacillati</taxon>
        <taxon>Bacillota</taxon>
        <taxon>Bacilli</taxon>
        <taxon>Bacillales</taxon>
        <taxon>Staphylococcaceae</taxon>
        <taxon>Staphylococcus</taxon>
    </lineage>
</organism>
<name>A0A418JGQ1_STAHY</name>